<dbReference type="OrthoDB" id="2989236at2"/>
<dbReference type="Proteomes" id="UP000315343">
    <property type="component" value="Unassembled WGS sequence"/>
</dbReference>
<dbReference type="EMBL" id="VLKH01000002">
    <property type="protein sequence ID" value="TWH82471.1"/>
    <property type="molecule type" value="Genomic_DNA"/>
</dbReference>
<evidence type="ECO:0000313" key="2">
    <source>
        <dbReference type="Proteomes" id="UP000315343"/>
    </source>
</evidence>
<name>A0A562JH93_9FIRM</name>
<sequence>MGKFNNFRSYLADNLEIPNDAFSDNFDLRMHGNKKVIIENHTGIIVYEDNEVGIKTNEQNILIKGSKFKIEEINSFKVIVKGEIKEIIFSKE</sequence>
<comment type="caution">
    <text evidence="1">The sequence shown here is derived from an EMBL/GenBank/DDBJ whole genome shotgun (WGS) entry which is preliminary data.</text>
</comment>
<keyword evidence="2" id="KW-1185">Reference proteome</keyword>
<dbReference type="AlphaFoldDB" id="A0A562JH93"/>
<gene>
    <name evidence="1" type="ORF">LY60_00771</name>
</gene>
<proteinExistence type="predicted"/>
<dbReference type="RefSeq" id="WP_145080198.1">
    <property type="nucleotide sequence ID" value="NZ_DAMBUX010000016.1"/>
</dbReference>
<reference evidence="1 2" key="1">
    <citation type="submission" date="2019-07" db="EMBL/GenBank/DDBJ databases">
        <title>Genomic Encyclopedia of Type Strains, Phase I: the one thousand microbial genomes (KMG-I) project.</title>
        <authorList>
            <person name="Kyrpides N."/>
        </authorList>
    </citation>
    <scope>NUCLEOTIDE SEQUENCE [LARGE SCALE GENOMIC DNA]</scope>
    <source>
        <strain evidence="1 2">DSM 13558</strain>
    </source>
</reference>
<evidence type="ECO:0000313" key="1">
    <source>
        <dbReference type="EMBL" id="TWH82471.1"/>
    </source>
</evidence>
<accession>A0A562JH93</accession>
<dbReference type="Pfam" id="PF07873">
    <property type="entry name" value="YabP"/>
    <property type="match status" value="1"/>
</dbReference>
<organism evidence="1 2">
    <name type="scientific">Sedimentibacter saalensis</name>
    <dbReference type="NCBI Taxonomy" id="130788"/>
    <lineage>
        <taxon>Bacteria</taxon>
        <taxon>Bacillati</taxon>
        <taxon>Bacillota</taxon>
        <taxon>Tissierellia</taxon>
        <taxon>Sedimentibacter</taxon>
    </lineage>
</organism>
<dbReference type="InterPro" id="IPR022476">
    <property type="entry name" value="Spore_YabP/YqfC"/>
</dbReference>
<protein>
    <submittedName>
        <fullName evidence="1">Sporulation protein YqfC</fullName>
    </submittedName>
</protein>